<keyword evidence="4" id="KW-1185">Reference proteome</keyword>
<dbReference type="OrthoDB" id="543838at2759"/>
<comment type="caution">
    <text evidence="3">The sequence shown here is derived from an EMBL/GenBank/DDBJ whole genome shotgun (WGS) entry which is preliminary data.</text>
</comment>
<keyword evidence="2" id="KW-0472">Membrane</keyword>
<keyword evidence="2" id="KW-1133">Transmembrane helix</keyword>
<sequence length="425" mass="44518">MHFDDRKSPRKIGFMGKSPNVRIYPNYSDPSVYLQLRFGRVAELDAAGRPVPGHVIPSMAAVGAVNFASGNMTVVDVVGKTVNMSYVNVTLLPYERPGFFPGCMPPPNDTRAGVPPNDTQKQPLRPLGSQLEQPSDRPQLPPGASAPPMQPFARGGGGDAGGPRFQDDSLPPNGTFPPFNSSGLPPARIELSILFGLDEELTVQYGAETVTVPKNGLKWTVAVRDWPWCNLTNTLAVSLDLFLANNATASITDGTGAKGESTLTLPLADAYNASLAFLPYALEAQDGTTQMPISLSIEKGNEMNGGAGRTIVHMKLPNPHNYNHTTLYYDPTSTTTSAYLATSDTSNVDVSTLVATTQSATDTSTTTSSTSTGSSGLSDGAKIGIIAGCAVGGAILIAGVVVGAVILKRRQQGLSKVVALGPESA</sequence>
<feature type="region of interest" description="Disordered" evidence="1">
    <location>
        <begin position="102"/>
        <end position="183"/>
    </location>
</feature>
<feature type="transmembrane region" description="Helical" evidence="2">
    <location>
        <begin position="383"/>
        <end position="407"/>
    </location>
</feature>
<organism evidence="3 4">
    <name type="scientific">Chlamydomonas schloesseri</name>
    <dbReference type="NCBI Taxonomy" id="2026947"/>
    <lineage>
        <taxon>Eukaryota</taxon>
        <taxon>Viridiplantae</taxon>
        <taxon>Chlorophyta</taxon>
        <taxon>core chlorophytes</taxon>
        <taxon>Chlorophyceae</taxon>
        <taxon>CS clade</taxon>
        <taxon>Chlamydomonadales</taxon>
        <taxon>Chlamydomonadaceae</taxon>
        <taxon>Chlamydomonas</taxon>
    </lineage>
</organism>
<feature type="compositionally biased region" description="Pro residues" evidence="1">
    <location>
        <begin position="139"/>
        <end position="150"/>
    </location>
</feature>
<evidence type="ECO:0000313" key="3">
    <source>
        <dbReference type="EMBL" id="KAG2454909.1"/>
    </source>
</evidence>
<name>A0A835WWU8_9CHLO</name>
<dbReference type="EMBL" id="JAEHOD010000001">
    <property type="protein sequence ID" value="KAG2454909.1"/>
    <property type="molecule type" value="Genomic_DNA"/>
</dbReference>
<evidence type="ECO:0000256" key="2">
    <source>
        <dbReference type="SAM" id="Phobius"/>
    </source>
</evidence>
<gene>
    <name evidence="3" type="ORF">HYH02_000739</name>
</gene>
<reference evidence="3" key="1">
    <citation type="journal article" date="2020" name="bioRxiv">
        <title>Comparative genomics of Chlamydomonas.</title>
        <authorList>
            <person name="Craig R.J."/>
            <person name="Hasan A.R."/>
            <person name="Ness R.W."/>
            <person name="Keightley P.D."/>
        </authorList>
    </citation>
    <scope>NUCLEOTIDE SEQUENCE</scope>
    <source>
        <strain evidence="3">CCAP 11/173</strain>
    </source>
</reference>
<accession>A0A835WWU8</accession>
<keyword evidence="2" id="KW-0812">Transmembrane</keyword>
<protein>
    <submittedName>
        <fullName evidence="3">Uncharacterized protein</fullName>
    </submittedName>
</protein>
<dbReference type="AlphaFoldDB" id="A0A835WWU8"/>
<proteinExistence type="predicted"/>
<dbReference type="Proteomes" id="UP000613740">
    <property type="component" value="Unassembled WGS sequence"/>
</dbReference>
<evidence type="ECO:0000256" key="1">
    <source>
        <dbReference type="SAM" id="MobiDB-lite"/>
    </source>
</evidence>
<evidence type="ECO:0000313" key="4">
    <source>
        <dbReference type="Proteomes" id="UP000613740"/>
    </source>
</evidence>